<proteinExistence type="predicted"/>
<accession>A0ACD5FRW4</accession>
<name>A0ACD5FRW4_9CAUD</name>
<dbReference type="Proteomes" id="UP001365931">
    <property type="component" value="Segment"/>
</dbReference>
<protein>
    <submittedName>
        <fullName evidence="1">Uncharacterized protein</fullName>
    </submittedName>
</protein>
<gene>
    <name evidence="1" type="ORF">MVUOKPPV_CDS0279</name>
</gene>
<sequence length="32" mass="3569">MILCVPAWAMIALVYVVLTRFEIIAKFSLTVG</sequence>
<organism evidence="1 2">
    <name type="scientific">Klebsiella phage phi1_175008</name>
    <dbReference type="NCBI Taxonomy" id="3127744"/>
    <lineage>
        <taxon>Viruses</taxon>
        <taxon>Duplodnaviria</taxon>
        <taxon>Heunggongvirae</taxon>
        <taxon>Uroviricota</taxon>
        <taxon>Caudoviricetes</taxon>
        <taxon>Stephanstirmvirinae</taxon>
    </lineage>
</organism>
<evidence type="ECO:0000313" key="1">
    <source>
        <dbReference type="EMBL" id="XKX17676.1"/>
    </source>
</evidence>
<reference evidence="1" key="1">
    <citation type="submission" date="2024-09" db="EMBL/GenBank/DDBJ databases">
        <title>The complete genome of Klebsiella pneumoniae phage phi1_175008.</title>
        <authorList>
            <person name="Li J."/>
            <person name="Feng Y."/>
            <person name="Zong Z."/>
        </authorList>
    </citation>
    <scope>NUCLEOTIDE SEQUENCE</scope>
</reference>
<evidence type="ECO:0000313" key="2">
    <source>
        <dbReference type="Proteomes" id="UP001365931"/>
    </source>
</evidence>
<dbReference type="EMBL" id="PQ360875">
    <property type="protein sequence ID" value="XKX17676.1"/>
    <property type="molecule type" value="Genomic_DNA"/>
</dbReference>